<gene>
    <name evidence="1" type="ORF">NCTC1934_03297</name>
</gene>
<dbReference type="AlphaFoldDB" id="A0A378YMX6"/>
<accession>A0A378YMX6</accession>
<keyword evidence="2" id="KW-1185">Reference proteome</keyword>
<protein>
    <submittedName>
        <fullName evidence="1">Uncharacterized protein</fullName>
    </submittedName>
</protein>
<reference evidence="1 2" key="1">
    <citation type="submission" date="2018-06" db="EMBL/GenBank/DDBJ databases">
        <authorList>
            <consortium name="Pathogen Informatics"/>
            <person name="Doyle S."/>
        </authorList>
    </citation>
    <scope>NUCLEOTIDE SEQUENCE [LARGE SCALE GENOMIC DNA]</scope>
    <source>
        <strain evidence="1 2">NCTC1934</strain>
    </source>
</reference>
<proteinExistence type="predicted"/>
<evidence type="ECO:0000313" key="1">
    <source>
        <dbReference type="EMBL" id="SUA78083.1"/>
    </source>
</evidence>
<name>A0A378YMX6_9NOCA</name>
<sequence length="274" mass="30581">MATVISTGLTTVEDGRIPVLASDGVESVARQVLARAARSLDHLAGVLAFAPRVEVKVLSSTDWHAHATFPVYGMPHFADEYTLVVAGEQNDFWLAFVPQVGAWVPAGLERLRAVYGDLDGAWRLGRFFDLLAIHELAHLFHLQADREFPRLWLRELFANLCLHSAMVATEHAALTDLRTFPAVVASIDSMRLDHRSLADFERLYAEVGPVNYGWYQSRLHVAAESLYDLGGNALLRRVWDELPRLDTSVSDTELVKCLDGIHPELAELMINWPS</sequence>
<dbReference type="EMBL" id="UGRY01000002">
    <property type="protein sequence ID" value="SUA78083.1"/>
    <property type="molecule type" value="Genomic_DNA"/>
</dbReference>
<organism evidence="1 2">
    <name type="scientific">Nocardia otitidiscaviarum</name>
    <dbReference type="NCBI Taxonomy" id="1823"/>
    <lineage>
        <taxon>Bacteria</taxon>
        <taxon>Bacillati</taxon>
        <taxon>Actinomycetota</taxon>
        <taxon>Actinomycetes</taxon>
        <taxon>Mycobacteriales</taxon>
        <taxon>Nocardiaceae</taxon>
        <taxon>Nocardia</taxon>
    </lineage>
</organism>
<evidence type="ECO:0000313" key="2">
    <source>
        <dbReference type="Proteomes" id="UP000255467"/>
    </source>
</evidence>
<dbReference type="OrthoDB" id="4350242at2"/>
<dbReference type="Proteomes" id="UP000255467">
    <property type="component" value="Unassembled WGS sequence"/>
</dbReference>
<dbReference type="RefSeq" id="WP_039818823.1">
    <property type="nucleotide sequence ID" value="NZ_UGRY01000002.1"/>
</dbReference>